<keyword evidence="4" id="KW-0862">Zinc</keyword>
<organism evidence="9 10">
    <name type="scientific">Buddleja alternifolia</name>
    <dbReference type="NCBI Taxonomy" id="168488"/>
    <lineage>
        <taxon>Eukaryota</taxon>
        <taxon>Viridiplantae</taxon>
        <taxon>Streptophyta</taxon>
        <taxon>Embryophyta</taxon>
        <taxon>Tracheophyta</taxon>
        <taxon>Spermatophyta</taxon>
        <taxon>Magnoliopsida</taxon>
        <taxon>eudicotyledons</taxon>
        <taxon>Gunneridae</taxon>
        <taxon>Pentapetalae</taxon>
        <taxon>asterids</taxon>
        <taxon>lamiids</taxon>
        <taxon>Lamiales</taxon>
        <taxon>Scrophulariaceae</taxon>
        <taxon>Buddlejeae</taxon>
        <taxon>Buddleja</taxon>
    </lineage>
</organism>
<dbReference type="PANTHER" id="PTHR45988">
    <property type="entry name" value="C2H2 TYPE ZINC FINGER TRANSCRIPTION FACTOR FAMILY-RELATED"/>
    <property type="match status" value="1"/>
</dbReference>
<evidence type="ECO:0000256" key="2">
    <source>
        <dbReference type="ARBA" id="ARBA00022737"/>
    </source>
</evidence>
<gene>
    <name evidence="9" type="ORF">BUALT_Bualt02G0175300</name>
</gene>
<dbReference type="InterPro" id="IPR044653">
    <property type="entry name" value="AZF1/2/3-like"/>
</dbReference>
<name>A0AAV6Y242_9LAMI</name>
<evidence type="ECO:0000256" key="6">
    <source>
        <dbReference type="ARBA" id="ARBA00023163"/>
    </source>
</evidence>
<dbReference type="Pfam" id="PF13912">
    <property type="entry name" value="zf-C2H2_6"/>
    <property type="match status" value="2"/>
</dbReference>
<dbReference type="SMART" id="SM00355">
    <property type="entry name" value="ZnF_C2H2"/>
    <property type="match status" value="2"/>
</dbReference>
<dbReference type="PANTHER" id="PTHR45988:SF22">
    <property type="entry name" value="OS07G0590100 PROTEIN"/>
    <property type="match status" value="1"/>
</dbReference>
<evidence type="ECO:0000256" key="4">
    <source>
        <dbReference type="ARBA" id="ARBA00022833"/>
    </source>
</evidence>
<evidence type="ECO:0000256" key="5">
    <source>
        <dbReference type="ARBA" id="ARBA00023015"/>
    </source>
</evidence>
<dbReference type="GO" id="GO:0000976">
    <property type="term" value="F:transcription cis-regulatory region binding"/>
    <property type="evidence" value="ECO:0007669"/>
    <property type="project" value="TreeGrafter"/>
</dbReference>
<dbReference type="Gene3D" id="3.30.160.60">
    <property type="entry name" value="Classic Zinc Finger"/>
    <property type="match status" value="1"/>
</dbReference>
<evidence type="ECO:0000313" key="10">
    <source>
        <dbReference type="Proteomes" id="UP000826271"/>
    </source>
</evidence>
<dbReference type="GO" id="GO:0005634">
    <property type="term" value="C:nucleus"/>
    <property type="evidence" value="ECO:0007669"/>
    <property type="project" value="TreeGrafter"/>
</dbReference>
<proteinExistence type="predicted"/>
<evidence type="ECO:0000256" key="3">
    <source>
        <dbReference type="ARBA" id="ARBA00022771"/>
    </source>
</evidence>
<protein>
    <recommendedName>
        <fullName evidence="8">C2H2-type domain-containing protein</fullName>
    </recommendedName>
</protein>
<dbReference type="InterPro" id="IPR036236">
    <property type="entry name" value="Znf_C2H2_sf"/>
</dbReference>
<keyword evidence="1" id="KW-0479">Metal-binding</keyword>
<evidence type="ECO:0000256" key="1">
    <source>
        <dbReference type="ARBA" id="ARBA00022723"/>
    </source>
</evidence>
<dbReference type="Proteomes" id="UP000826271">
    <property type="component" value="Unassembled WGS sequence"/>
</dbReference>
<dbReference type="InterPro" id="IPR013087">
    <property type="entry name" value="Znf_C2H2_type"/>
</dbReference>
<comment type="caution">
    <text evidence="9">The sequence shown here is derived from an EMBL/GenBank/DDBJ whole genome shotgun (WGS) entry which is preliminary data.</text>
</comment>
<sequence>MASPNVKIGNYNVALVTVEAGGPSNPPQLQRTGMIAISNMRSMDLIDLPFRKRILVVPRAQEQNQYICNQCGRAFASYRALGCHKGHHTRRRRAHKEGDQENYEAPKMQRCHQCMRCSRSFATRKGLGGHKRHCKGPPAVEEKGEASTRCFDLNEMPHYSGEEEEILALQWYTIHN</sequence>
<evidence type="ECO:0000313" key="9">
    <source>
        <dbReference type="EMBL" id="KAG8388919.1"/>
    </source>
</evidence>
<feature type="domain" description="C2H2-type" evidence="8">
    <location>
        <begin position="66"/>
        <end position="93"/>
    </location>
</feature>
<dbReference type="PROSITE" id="PS50157">
    <property type="entry name" value="ZINC_FINGER_C2H2_2"/>
    <property type="match status" value="1"/>
</dbReference>
<dbReference type="PROSITE" id="PS00028">
    <property type="entry name" value="ZINC_FINGER_C2H2_1"/>
    <property type="match status" value="1"/>
</dbReference>
<dbReference type="AlphaFoldDB" id="A0AAV6Y242"/>
<reference evidence="9" key="1">
    <citation type="submission" date="2019-10" db="EMBL/GenBank/DDBJ databases">
        <authorList>
            <person name="Zhang R."/>
            <person name="Pan Y."/>
            <person name="Wang J."/>
            <person name="Ma R."/>
            <person name="Yu S."/>
        </authorList>
    </citation>
    <scope>NUCLEOTIDE SEQUENCE</scope>
    <source>
        <strain evidence="9">LA-IB0</strain>
        <tissue evidence="9">Leaf</tissue>
    </source>
</reference>
<evidence type="ECO:0000256" key="7">
    <source>
        <dbReference type="PROSITE-ProRule" id="PRU00042"/>
    </source>
</evidence>
<dbReference type="SUPFAM" id="SSF57667">
    <property type="entry name" value="beta-beta-alpha zinc fingers"/>
    <property type="match status" value="1"/>
</dbReference>
<evidence type="ECO:0000259" key="8">
    <source>
        <dbReference type="PROSITE" id="PS50157"/>
    </source>
</evidence>
<dbReference type="GO" id="GO:0008270">
    <property type="term" value="F:zinc ion binding"/>
    <property type="evidence" value="ECO:0007669"/>
    <property type="project" value="UniProtKB-KW"/>
</dbReference>
<keyword evidence="3 7" id="KW-0863">Zinc-finger</keyword>
<dbReference type="EMBL" id="WHWC01000002">
    <property type="protein sequence ID" value="KAG8388919.1"/>
    <property type="molecule type" value="Genomic_DNA"/>
</dbReference>
<keyword evidence="2" id="KW-0677">Repeat</keyword>
<dbReference type="GO" id="GO:0003700">
    <property type="term" value="F:DNA-binding transcription factor activity"/>
    <property type="evidence" value="ECO:0007669"/>
    <property type="project" value="InterPro"/>
</dbReference>
<accession>A0AAV6Y242</accession>
<keyword evidence="6" id="KW-0804">Transcription</keyword>
<keyword evidence="10" id="KW-1185">Reference proteome</keyword>
<keyword evidence="5" id="KW-0805">Transcription regulation</keyword>